<dbReference type="OrthoDB" id="129779at2759"/>
<dbReference type="Proteomes" id="UP000198211">
    <property type="component" value="Unassembled WGS sequence"/>
</dbReference>
<dbReference type="EMBL" id="NBNE01001099">
    <property type="protein sequence ID" value="OWZ15565.1"/>
    <property type="molecule type" value="Genomic_DNA"/>
</dbReference>
<feature type="region of interest" description="Disordered" evidence="1">
    <location>
        <begin position="50"/>
        <end position="111"/>
    </location>
</feature>
<evidence type="ECO:0000313" key="2">
    <source>
        <dbReference type="EMBL" id="OWZ15565.1"/>
    </source>
</evidence>
<keyword evidence="3" id="KW-1185">Reference proteome</keyword>
<reference evidence="3" key="1">
    <citation type="submission" date="2017-03" db="EMBL/GenBank/DDBJ databases">
        <title>Phytopthora megakarya and P. palmivora, two closely related causual agents of cacao black pod achieved similar genome size and gene model numbers by different mechanisms.</title>
        <authorList>
            <person name="Ali S."/>
            <person name="Shao J."/>
            <person name="Larry D.J."/>
            <person name="Kronmiller B."/>
            <person name="Shen D."/>
            <person name="Strem M.D."/>
            <person name="Melnick R.L."/>
            <person name="Guiltinan M.J."/>
            <person name="Tyler B.M."/>
            <person name="Meinhardt L.W."/>
            <person name="Bailey B.A."/>
        </authorList>
    </citation>
    <scope>NUCLEOTIDE SEQUENCE [LARGE SCALE GENOMIC DNA]</scope>
    <source>
        <strain evidence="3">zdho120</strain>
    </source>
</reference>
<proteinExistence type="predicted"/>
<accession>A0A225WD63</accession>
<evidence type="ECO:0000313" key="3">
    <source>
        <dbReference type="Proteomes" id="UP000198211"/>
    </source>
</evidence>
<protein>
    <submittedName>
        <fullName evidence="2">Uncharacterized protein</fullName>
    </submittedName>
</protein>
<organism evidence="2 3">
    <name type="scientific">Phytophthora megakarya</name>
    <dbReference type="NCBI Taxonomy" id="4795"/>
    <lineage>
        <taxon>Eukaryota</taxon>
        <taxon>Sar</taxon>
        <taxon>Stramenopiles</taxon>
        <taxon>Oomycota</taxon>
        <taxon>Peronosporomycetes</taxon>
        <taxon>Peronosporales</taxon>
        <taxon>Peronosporaceae</taxon>
        <taxon>Phytophthora</taxon>
    </lineage>
</organism>
<dbReference type="STRING" id="4795.A0A225WD63"/>
<comment type="caution">
    <text evidence="2">The sequence shown here is derived from an EMBL/GenBank/DDBJ whole genome shotgun (WGS) entry which is preliminary data.</text>
</comment>
<name>A0A225WD63_9STRA</name>
<sequence length="338" mass="36041">MTYQDKTTDAVTTETGASTALRAPYEATAASGSTTAEVVDDTADYVAWTETPARATSDLVRSRAAKRKTVSSETKKGKKKLVRDDVAPAPHAEVSSVAEERAPSTQESAAATTVGLPVSMASTTPRRSTGFDLTEFMSSFNPGVWRRQRSSVGSPAAWRTARSHTVAKGAPVVGVRTELNDQGDLPSGTVVELSCASFLEQAKKAKGEYIPPQAHVLVATRMFKGLSPSEGKSVSPMSFALGLREAESLGFKTTRAVLMALFSGRLGSRGLTILHYHEEDEQTALEDGSCNGNFSSDFSPSAALPPASTSCRLYEDILDGIHGPNRIGEAMWHDHMLL</sequence>
<gene>
    <name evidence="2" type="ORF">PHMEG_00010772</name>
</gene>
<dbReference type="AlphaFoldDB" id="A0A225WD63"/>
<evidence type="ECO:0000256" key="1">
    <source>
        <dbReference type="SAM" id="MobiDB-lite"/>
    </source>
</evidence>